<sequence length="77" mass="8386">MPVCPNFRSGATMTICRDGNMPGCRRGKKGPAKLAGLFDVVQRTENGGDTHKKYDEVHVSNSWVGCQLVKKFSSPMG</sequence>
<name>A0A7J0BQ80_9BACT</name>
<gene>
    <name evidence="1" type="ORF">DSM19430T_05470</name>
</gene>
<evidence type="ECO:0000313" key="2">
    <source>
        <dbReference type="Proteomes" id="UP000503820"/>
    </source>
</evidence>
<proteinExistence type="predicted"/>
<comment type="caution">
    <text evidence="1">The sequence shown here is derived from an EMBL/GenBank/DDBJ whole genome shotgun (WGS) entry which is preliminary data.</text>
</comment>
<dbReference type="AlphaFoldDB" id="A0A7J0BQ80"/>
<dbReference type="EMBL" id="BLVP01000001">
    <property type="protein sequence ID" value="GFM35863.1"/>
    <property type="molecule type" value="Genomic_DNA"/>
</dbReference>
<protein>
    <submittedName>
        <fullName evidence="1">Uncharacterized protein</fullName>
    </submittedName>
</protein>
<dbReference type="Proteomes" id="UP000503820">
    <property type="component" value="Unassembled WGS sequence"/>
</dbReference>
<keyword evidence="2" id="KW-1185">Reference proteome</keyword>
<accession>A0A7J0BQ80</accession>
<reference evidence="1 2" key="1">
    <citation type="submission" date="2020-05" db="EMBL/GenBank/DDBJ databases">
        <title>Draft genome sequence of Desulfovibrio psychrotolerans JS1T.</title>
        <authorList>
            <person name="Ueno A."/>
            <person name="Tamazawa S."/>
            <person name="Tamamura S."/>
            <person name="Murakami T."/>
            <person name="Kiyama T."/>
            <person name="Inomata H."/>
            <person name="Amano Y."/>
            <person name="Miyakawa K."/>
            <person name="Tamaki H."/>
            <person name="Naganuma T."/>
            <person name="Kaneko K."/>
        </authorList>
    </citation>
    <scope>NUCLEOTIDE SEQUENCE [LARGE SCALE GENOMIC DNA]</scope>
    <source>
        <strain evidence="1 2">JS1</strain>
    </source>
</reference>
<evidence type="ECO:0000313" key="1">
    <source>
        <dbReference type="EMBL" id="GFM35863.1"/>
    </source>
</evidence>
<organism evidence="1 2">
    <name type="scientific">Desulfovibrio psychrotolerans</name>
    <dbReference type="NCBI Taxonomy" id="415242"/>
    <lineage>
        <taxon>Bacteria</taxon>
        <taxon>Pseudomonadati</taxon>
        <taxon>Thermodesulfobacteriota</taxon>
        <taxon>Desulfovibrionia</taxon>
        <taxon>Desulfovibrionales</taxon>
        <taxon>Desulfovibrionaceae</taxon>
        <taxon>Desulfovibrio</taxon>
    </lineage>
</organism>